<dbReference type="PROSITE" id="PS50104">
    <property type="entry name" value="TIR"/>
    <property type="match status" value="1"/>
</dbReference>
<dbReference type="Gene3D" id="1.25.40.20">
    <property type="entry name" value="Ankyrin repeat-containing domain"/>
    <property type="match status" value="2"/>
</dbReference>
<keyword evidence="4" id="KW-1133">Transmembrane helix</keyword>
<dbReference type="GeneID" id="24135118"/>
<feature type="transmembrane region" description="Helical" evidence="4">
    <location>
        <begin position="95"/>
        <end position="117"/>
    </location>
</feature>
<name>A0A067BS51_SAPPC</name>
<feature type="repeat" description="ANK" evidence="3">
    <location>
        <begin position="619"/>
        <end position="651"/>
    </location>
</feature>
<gene>
    <name evidence="6" type="ORF">SPRG_13220</name>
</gene>
<feature type="transmembrane region" description="Helical" evidence="4">
    <location>
        <begin position="58"/>
        <end position="75"/>
    </location>
</feature>
<dbReference type="Pfam" id="PF00023">
    <property type="entry name" value="Ank"/>
    <property type="match status" value="2"/>
</dbReference>
<dbReference type="EMBL" id="KK583290">
    <property type="protein sequence ID" value="KDO21329.1"/>
    <property type="molecule type" value="Genomic_DNA"/>
</dbReference>
<dbReference type="InterPro" id="IPR035897">
    <property type="entry name" value="Toll_tir_struct_dom_sf"/>
</dbReference>
<feature type="repeat" description="ANK" evidence="3">
    <location>
        <begin position="383"/>
        <end position="415"/>
    </location>
</feature>
<keyword evidence="4" id="KW-0812">Transmembrane</keyword>
<dbReference type="RefSeq" id="XP_012207984.1">
    <property type="nucleotide sequence ID" value="XM_012352594.1"/>
</dbReference>
<evidence type="ECO:0000256" key="1">
    <source>
        <dbReference type="ARBA" id="ARBA00022737"/>
    </source>
</evidence>
<keyword evidence="1" id="KW-0677">Repeat</keyword>
<dbReference type="PANTHER" id="PTHR24198:SF165">
    <property type="entry name" value="ANKYRIN REPEAT-CONTAINING PROTEIN-RELATED"/>
    <property type="match status" value="1"/>
</dbReference>
<dbReference type="OrthoDB" id="194358at2759"/>
<evidence type="ECO:0000256" key="3">
    <source>
        <dbReference type="PROSITE-ProRule" id="PRU00023"/>
    </source>
</evidence>
<dbReference type="Pfam" id="PF13676">
    <property type="entry name" value="TIR_2"/>
    <property type="match status" value="1"/>
</dbReference>
<dbReference type="PANTHER" id="PTHR24198">
    <property type="entry name" value="ANKYRIN REPEAT AND PROTEIN KINASE DOMAIN-CONTAINING PROTEIN"/>
    <property type="match status" value="1"/>
</dbReference>
<evidence type="ECO:0000313" key="7">
    <source>
        <dbReference type="Proteomes" id="UP000030745"/>
    </source>
</evidence>
<feature type="transmembrane region" description="Helical" evidence="4">
    <location>
        <begin position="205"/>
        <end position="230"/>
    </location>
</feature>
<keyword evidence="7" id="KW-1185">Reference proteome</keyword>
<dbReference type="KEGG" id="spar:SPRG_13220"/>
<dbReference type="InterPro" id="IPR000157">
    <property type="entry name" value="TIR_dom"/>
</dbReference>
<dbReference type="SMART" id="SM00248">
    <property type="entry name" value="ANK"/>
    <property type="match status" value="8"/>
</dbReference>
<accession>A0A067BS51</accession>
<dbReference type="InterPro" id="IPR002110">
    <property type="entry name" value="Ankyrin_rpt"/>
</dbReference>
<dbReference type="AlphaFoldDB" id="A0A067BS51"/>
<keyword evidence="4" id="KW-0472">Membrane</keyword>
<dbReference type="VEuPathDB" id="FungiDB:SPRG_13220"/>
<reference evidence="6 7" key="1">
    <citation type="journal article" date="2013" name="PLoS Genet.">
        <title>Distinctive expansion of potential virulence genes in the genome of the oomycete fish pathogen Saprolegnia parasitica.</title>
        <authorList>
            <person name="Jiang R.H."/>
            <person name="de Bruijn I."/>
            <person name="Haas B.J."/>
            <person name="Belmonte R."/>
            <person name="Lobach L."/>
            <person name="Christie J."/>
            <person name="van den Ackerveken G."/>
            <person name="Bottin A."/>
            <person name="Bulone V."/>
            <person name="Diaz-Moreno S.M."/>
            <person name="Dumas B."/>
            <person name="Fan L."/>
            <person name="Gaulin E."/>
            <person name="Govers F."/>
            <person name="Grenville-Briggs L.J."/>
            <person name="Horner N.R."/>
            <person name="Levin J.Z."/>
            <person name="Mammella M."/>
            <person name="Meijer H.J."/>
            <person name="Morris P."/>
            <person name="Nusbaum C."/>
            <person name="Oome S."/>
            <person name="Phillips A.J."/>
            <person name="van Rooyen D."/>
            <person name="Rzeszutek E."/>
            <person name="Saraiva M."/>
            <person name="Secombes C.J."/>
            <person name="Seidl M.F."/>
            <person name="Snel B."/>
            <person name="Stassen J.H."/>
            <person name="Sykes S."/>
            <person name="Tripathy S."/>
            <person name="van den Berg H."/>
            <person name="Vega-Arreguin J.C."/>
            <person name="Wawra S."/>
            <person name="Young S.K."/>
            <person name="Zeng Q."/>
            <person name="Dieguez-Uribeondo J."/>
            <person name="Russ C."/>
            <person name="Tyler B.M."/>
            <person name="van West P."/>
        </authorList>
    </citation>
    <scope>NUCLEOTIDE SEQUENCE [LARGE SCALE GENOMIC DNA]</scope>
    <source>
        <strain evidence="6 7">CBS 223.65</strain>
    </source>
</reference>
<dbReference type="PROSITE" id="PS50088">
    <property type="entry name" value="ANK_REPEAT"/>
    <property type="match status" value="3"/>
</dbReference>
<evidence type="ECO:0000259" key="5">
    <source>
        <dbReference type="PROSITE" id="PS50104"/>
    </source>
</evidence>
<dbReference type="Proteomes" id="UP000030745">
    <property type="component" value="Unassembled WGS sequence"/>
</dbReference>
<feature type="domain" description="TIR" evidence="5">
    <location>
        <begin position="674"/>
        <end position="796"/>
    </location>
</feature>
<evidence type="ECO:0000256" key="4">
    <source>
        <dbReference type="SAM" id="Phobius"/>
    </source>
</evidence>
<dbReference type="Pfam" id="PF12796">
    <property type="entry name" value="Ank_2"/>
    <property type="match status" value="1"/>
</dbReference>
<sequence length="1015" mass="113902">MNGLGELSHGPWPTHHPASLGLRHQSTTSYSSLDDKAAVVCKKNVFVSKSMRVQLARVSYINMVLVAQTLLFNAYRGEAITHSATCERYNTVRLLLRSVLWGTSFLLFLPTTGHKLFKLYHVRYDRASKRKRHRLSDTQIDTDTSSQPPSRKQLHVVRTTFLRLCEVVALAQIVLLALTIVYIPLGMVQPSWTWDCPSDMDATLHGFLMAISFVFALWAYIATWDFLVMFHQLRTHLLLQHGVFGDAHLAHDRPFNRSRNEILRHRMWMAVQEKDMEALHAAVTKALTIDLAFATSWFPGATLQCRKRFARSQHNPLHLALKTHQHEMTCYLLDVGFGLNTLEKVQLSEFALRHVYDKVFCFFSPNFEEPPSLYGPRGWFKHTLLTPLHVAVARSDVPMVQKLLASGADPNVPAQSTLPTYATPPLFWATHPDVTKLLLEHGANQLHVPKHGFYLTAYEDALLHGRHAIAHLMETWGADIALTPLHDAAAQGDPDLLLPFLSEESVNTLGEQSKGLFRRTSLHWAAIRGQVDTARVLLQHGATINAVDAYGRTPLAWACYLNHVELAEELVTLWDAKLNSVDHLGQTIPCLCATRDGIDTRIFRLLRENGLGDFGTVANGDTPLHIAMKSGHEATAIALVRSGSSTTSVNHDGVRAIDCTSSTELQFIIKKEAGQRDVMISYSHAFQPFALRLRQSLEDNFLTTWMDLMDPTGISGGAVWRDEIANGIQNAAVVLCILSETYPASQWCMKELAFAKAHNVPVVAVMAQTTEMTDELQVYLWSRQLVDFRPAIVSASPTNGRSLIVDDVIYSQQLASLLDGLRNEVEKHRVDDKVVSRPKLLHRLQSQRLTSFESMHAKFVFISHGNCHLSFARRLQTALWDQGVIAYIENHHEGISINDAILKCEAFISIFSASSCASDVFSDQLAFAENREKHIVPVLFSPNFFRLAHSYSLSLHKSVVHFNDAIGFQESLDHLFAAFPWASSWLVIHSATSEDADSLVDDAPMLEYHMHNLVL</sequence>
<dbReference type="GO" id="GO:0007165">
    <property type="term" value="P:signal transduction"/>
    <property type="evidence" value="ECO:0007669"/>
    <property type="project" value="InterPro"/>
</dbReference>
<dbReference type="STRING" id="695850.A0A067BS51"/>
<dbReference type="Gene3D" id="3.40.50.10140">
    <property type="entry name" value="Toll/interleukin-1 receptor homology (TIR) domain"/>
    <property type="match status" value="2"/>
</dbReference>
<keyword evidence="2 3" id="KW-0040">ANK repeat</keyword>
<evidence type="ECO:0000313" key="6">
    <source>
        <dbReference type="EMBL" id="KDO21329.1"/>
    </source>
</evidence>
<dbReference type="SUPFAM" id="SSF52200">
    <property type="entry name" value="Toll/Interleukin receptor TIR domain"/>
    <property type="match status" value="2"/>
</dbReference>
<dbReference type="InterPro" id="IPR036770">
    <property type="entry name" value="Ankyrin_rpt-contain_sf"/>
</dbReference>
<protein>
    <recommendedName>
        <fullName evidence="5">TIR domain-containing protein</fullName>
    </recommendedName>
</protein>
<dbReference type="SUPFAM" id="SSF48403">
    <property type="entry name" value="Ankyrin repeat"/>
    <property type="match status" value="1"/>
</dbReference>
<feature type="repeat" description="ANK" evidence="3">
    <location>
        <begin position="517"/>
        <end position="549"/>
    </location>
</feature>
<evidence type="ECO:0000256" key="2">
    <source>
        <dbReference type="ARBA" id="ARBA00023043"/>
    </source>
</evidence>
<dbReference type="PROSITE" id="PS50297">
    <property type="entry name" value="ANK_REP_REGION"/>
    <property type="match status" value="3"/>
</dbReference>
<feature type="transmembrane region" description="Helical" evidence="4">
    <location>
        <begin position="161"/>
        <end position="185"/>
    </location>
</feature>
<organism evidence="6 7">
    <name type="scientific">Saprolegnia parasitica (strain CBS 223.65)</name>
    <dbReference type="NCBI Taxonomy" id="695850"/>
    <lineage>
        <taxon>Eukaryota</taxon>
        <taxon>Sar</taxon>
        <taxon>Stramenopiles</taxon>
        <taxon>Oomycota</taxon>
        <taxon>Saprolegniomycetes</taxon>
        <taxon>Saprolegniales</taxon>
        <taxon>Saprolegniaceae</taxon>
        <taxon>Saprolegnia</taxon>
    </lineage>
</organism>
<proteinExistence type="predicted"/>